<name>A0A4D6M044_VIGUN</name>
<feature type="compositionally biased region" description="Gly residues" evidence="1">
    <location>
        <begin position="117"/>
        <end position="127"/>
    </location>
</feature>
<proteinExistence type="predicted"/>
<evidence type="ECO:0000256" key="1">
    <source>
        <dbReference type="SAM" id="MobiDB-lite"/>
    </source>
</evidence>
<dbReference type="EMBL" id="CP039349">
    <property type="protein sequence ID" value="QCD94267.1"/>
    <property type="molecule type" value="Genomic_DNA"/>
</dbReference>
<gene>
    <name evidence="2" type="ORF">DEO72_LG5g2350</name>
</gene>
<dbReference type="AlphaFoldDB" id="A0A4D6M044"/>
<sequence length="135" mass="14430">MPPSPFTDLPVFQPPSMETTYKCNVSLTQNATPPVRKTSTPRVPKISCQQPLNQPLCEVHLHQNVRKCSKTNPNPTGKTPKKMDSDRKMETQKIPQCADEGGTTAVLVRGGATPAIGGEGGHGGGSAMVGHRTEQ</sequence>
<keyword evidence="3" id="KW-1185">Reference proteome</keyword>
<dbReference type="Proteomes" id="UP000501690">
    <property type="component" value="Linkage Group LG5"/>
</dbReference>
<feature type="region of interest" description="Disordered" evidence="1">
    <location>
        <begin position="67"/>
        <end position="135"/>
    </location>
</feature>
<reference evidence="2 3" key="1">
    <citation type="submission" date="2019-04" db="EMBL/GenBank/DDBJ databases">
        <title>An improved genome assembly and genetic linkage map for asparagus bean, Vigna unguiculata ssp. sesquipedialis.</title>
        <authorList>
            <person name="Xia Q."/>
            <person name="Zhang R."/>
            <person name="Dong Y."/>
        </authorList>
    </citation>
    <scope>NUCLEOTIDE SEQUENCE [LARGE SCALE GENOMIC DNA]</scope>
    <source>
        <tissue evidence="2">Leaf</tissue>
    </source>
</reference>
<feature type="compositionally biased region" description="Basic and acidic residues" evidence="1">
    <location>
        <begin position="81"/>
        <end position="91"/>
    </location>
</feature>
<organism evidence="2 3">
    <name type="scientific">Vigna unguiculata</name>
    <name type="common">Cowpea</name>
    <dbReference type="NCBI Taxonomy" id="3917"/>
    <lineage>
        <taxon>Eukaryota</taxon>
        <taxon>Viridiplantae</taxon>
        <taxon>Streptophyta</taxon>
        <taxon>Embryophyta</taxon>
        <taxon>Tracheophyta</taxon>
        <taxon>Spermatophyta</taxon>
        <taxon>Magnoliopsida</taxon>
        <taxon>eudicotyledons</taxon>
        <taxon>Gunneridae</taxon>
        <taxon>Pentapetalae</taxon>
        <taxon>rosids</taxon>
        <taxon>fabids</taxon>
        <taxon>Fabales</taxon>
        <taxon>Fabaceae</taxon>
        <taxon>Papilionoideae</taxon>
        <taxon>50 kb inversion clade</taxon>
        <taxon>NPAAA clade</taxon>
        <taxon>indigoferoid/millettioid clade</taxon>
        <taxon>Phaseoleae</taxon>
        <taxon>Vigna</taxon>
    </lineage>
</organism>
<evidence type="ECO:0000313" key="2">
    <source>
        <dbReference type="EMBL" id="QCD94267.1"/>
    </source>
</evidence>
<accession>A0A4D6M044</accession>
<protein>
    <submittedName>
        <fullName evidence="2">Uncharacterized protein</fullName>
    </submittedName>
</protein>
<evidence type="ECO:0000313" key="3">
    <source>
        <dbReference type="Proteomes" id="UP000501690"/>
    </source>
</evidence>